<evidence type="ECO:0000313" key="2">
    <source>
        <dbReference type="EMBL" id="RPA77043.1"/>
    </source>
</evidence>
<feature type="region of interest" description="Disordered" evidence="1">
    <location>
        <begin position="1"/>
        <end position="41"/>
    </location>
</feature>
<feature type="compositionally biased region" description="Polar residues" evidence="1">
    <location>
        <begin position="31"/>
        <end position="41"/>
    </location>
</feature>
<organism evidence="2 3">
    <name type="scientific">Ascobolus immersus RN42</name>
    <dbReference type="NCBI Taxonomy" id="1160509"/>
    <lineage>
        <taxon>Eukaryota</taxon>
        <taxon>Fungi</taxon>
        <taxon>Dikarya</taxon>
        <taxon>Ascomycota</taxon>
        <taxon>Pezizomycotina</taxon>
        <taxon>Pezizomycetes</taxon>
        <taxon>Pezizales</taxon>
        <taxon>Ascobolaceae</taxon>
        <taxon>Ascobolus</taxon>
    </lineage>
</organism>
<evidence type="ECO:0008006" key="4">
    <source>
        <dbReference type="Google" id="ProtNLM"/>
    </source>
</evidence>
<name>A0A3N4HT57_ASCIM</name>
<protein>
    <recommendedName>
        <fullName evidence="4">Reverse transcriptase zinc-binding domain-containing protein</fullName>
    </recommendedName>
</protein>
<reference evidence="2 3" key="1">
    <citation type="journal article" date="2018" name="Nat. Ecol. Evol.">
        <title>Pezizomycetes genomes reveal the molecular basis of ectomycorrhizal truffle lifestyle.</title>
        <authorList>
            <person name="Murat C."/>
            <person name="Payen T."/>
            <person name="Noel B."/>
            <person name="Kuo A."/>
            <person name="Morin E."/>
            <person name="Chen J."/>
            <person name="Kohler A."/>
            <person name="Krizsan K."/>
            <person name="Balestrini R."/>
            <person name="Da Silva C."/>
            <person name="Montanini B."/>
            <person name="Hainaut M."/>
            <person name="Levati E."/>
            <person name="Barry K.W."/>
            <person name="Belfiori B."/>
            <person name="Cichocki N."/>
            <person name="Clum A."/>
            <person name="Dockter R.B."/>
            <person name="Fauchery L."/>
            <person name="Guy J."/>
            <person name="Iotti M."/>
            <person name="Le Tacon F."/>
            <person name="Lindquist E.A."/>
            <person name="Lipzen A."/>
            <person name="Malagnac F."/>
            <person name="Mello A."/>
            <person name="Molinier V."/>
            <person name="Miyauchi S."/>
            <person name="Poulain J."/>
            <person name="Riccioni C."/>
            <person name="Rubini A."/>
            <person name="Sitrit Y."/>
            <person name="Splivallo R."/>
            <person name="Traeger S."/>
            <person name="Wang M."/>
            <person name="Zifcakova L."/>
            <person name="Wipf D."/>
            <person name="Zambonelli A."/>
            <person name="Paolocci F."/>
            <person name="Nowrousian M."/>
            <person name="Ottonello S."/>
            <person name="Baldrian P."/>
            <person name="Spatafora J.W."/>
            <person name="Henrissat B."/>
            <person name="Nagy L.G."/>
            <person name="Aury J.M."/>
            <person name="Wincker P."/>
            <person name="Grigoriev I.V."/>
            <person name="Bonfante P."/>
            <person name="Martin F.M."/>
        </authorList>
    </citation>
    <scope>NUCLEOTIDE SEQUENCE [LARGE SCALE GENOMIC DNA]</scope>
    <source>
        <strain evidence="2 3">RN42</strain>
    </source>
</reference>
<dbReference type="EMBL" id="ML119733">
    <property type="protein sequence ID" value="RPA77043.1"/>
    <property type="molecule type" value="Genomic_DNA"/>
</dbReference>
<dbReference type="Proteomes" id="UP000275078">
    <property type="component" value="Unassembled WGS sequence"/>
</dbReference>
<feature type="region of interest" description="Disordered" evidence="1">
    <location>
        <begin position="82"/>
        <end position="120"/>
    </location>
</feature>
<feature type="compositionally biased region" description="Basic and acidic residues" evidence="1">
    <location>
        <begin position="1"/>
        <end position="10"/>
    </location>
</feature>
<keyword evidence="3" id="KW-1185">Reference proteome</keyword>
<evidence type="ECO:0000256" key="1">
    <source>
        <dbReference type="SAM" id="MobiDB-lite"/>
    </source>
</evidence>
<gene>
    <name evidence="2" type="ORF">BJ508DRAFT_310560</name>
</gene>
<sequence length="420" mass="48825">MSVRVKDNKRAGSLIRERRIKKQNSSDRNGDTSTSNIEQSSCDSWTANVISGATVPASTKEFHASPYYRAVKIAIRSSSTQLSINNSSDSITRDSETAYPNRRNTEKDTGRPKDDYVNDKNKRGIHAHRAIIHQRVEIGLVSPLQFRALHKSLVEVQLSYAQESHFDTNEATTRLIFNTQKRQLRAMAGVHSKTITSILFCDFLLLNSPHKALLTAVKFYTYLHHLLPSRPAKWALESSKLLPKGWYSTLQRELLFLDIHLDTWNHQISLAYQVEKLLWHKQHVELDLCLTWPRMLVWQHHPRYLRLPIPPKPATYLQYPRYLSRHCARLRTSAHQMAIEYYRVCNRRKDRHLRLCTHCPANQVETEYHALVECIDTQPIRDQFPIPSRLIMKRSLALPDLESVQFVAAILRHIDKHFET</sequence>
<feature type="compositionally biased region" description="Basic and acidic residues" evidence="1">
    <location>
        <begin position="103"/>
        <end position="120"/>
    </location>
</feature>
<dbReference type="AlphaFoldDB" id="A0A3N4HT57"/>
<accession>A0A3N4HT57</accession>
<proteinExistence type="predicted"/>
<evidence type="ECO:0000313" key="3">
    <source>
        <dbReference type="Proteomes" id="UP000275078"/>
    </source>
</evidence>